<feature type="binding site" evidence="6">
    <location>
        <position position="297"/>
    </location>
    <ligand>
        <name>substrate</name>
    </ligand>
</feature>
<dbReference type="Pfam" id="PF13378">
    <property type="entry name" value="MR_MLE_C"/>
    <property type="match status" value="1"/>
</dbReference>
<feature type="binding site" evidence="6">
    <location>
        <position position="160"/>
    </location>
    <ligand>
        <name>substrate</name>
    </ligand>
</feature>
<keyword evidence="11" id="KW-1185">Reference proteome</keyword>
<dbReference type="PANTHER" id="PTHR48073:SF2">
    <property type="entry name" value="O-SUCCINYLBENZOATE SYNTHASE"/>
    <property type="match status" value="1"/>
</dbReference>
<dbReference type="GO" id="GO:0006518">
    <property type="term" value="P:peptide metabolic process"/>
    <property type="evidence" value="ECO:0007669"/>
    <property type="project" value="UniProtKB-ARBA"/>
</dbReference>
<dbReference type="SFLD" id="SFLDF00010">
    <property type="entry name" value="dipeptide_epimerase"/>
    <property type="match status" value="1"/>
</dbReference>
<dbReference type="SUPFAM" id="SSF51604">
    <property type="entry name" value="Enolase C-terminal domain-like"/>
    <property type="match status" value="1"/>
</dbReference>
<feature type="binding site" evidence="7">
    <location>
        <position position="218"/>
    </location>
    <ligand>
        <name>Mg(2+)</name>
        <dbReference type="ChEBI" id="CHEBI:18420"/>
    </ligand>
</feature>
<dbReference type="SFLD" id="SFLDG00180">
    <property type="entry name" value="muconate_cycloisomerase"/>
    <property type="match status" value="2"/>
</dbReference>
<dbReference type="RefSeq" id="WP_079488927.1">
    <property type="nucleotide sequence ID" value="NZ_FUZT01000001.1"/>
</dbReference>
<evidence type="ECO:0000313" key="10">
    <source>
        <dbReference type="EMBL" id="SKC38651.1"/>
    </source>
</evidence>
<dbReference type="OrthoDB" id="9775391at2"/>
<gene>
    <name evidence="10" type="ORF">SAMN02194393_00386</name>
</gene>
<feature type="domain" description="Mandelate racemase/muconate lactonizing enzyme C-terminal" evidence="9">
    <location>
        <begin position="141"/>
        <end position="239"/>
    </location>
</feature>
<dbReference type="InterPro" id="IPR029065">
    <property type="entry name" value="Enolase_C-like"/>
</dbReference>
<sequence>MKIKCIELKKISIPLKKTFKTALRTVDSADDIIIMVKTDDGKVGYGEAPPTAVITGDTSGSIIGAIKENIEKAIVGEEIENLERIMYKLDKTVVRNTSAKAAVDMAVYDLFGKLYKAPIYKLLGGYRDKIETDMTISVNEPKEMMEDALNFINQGFTALKMKIGTDSKQDIERVKAVRRAVGKDIKIRLDANQGWQPKEAVKIIRKIEDLGLDIELIEQPVKAWDIDGLKMVTDNVQTPIMADESIFTSYDAFKILSMRAADLINIKLMKCGGIHNALKIVAIAETCGVECMVGSMIESKLSVTAAAHLACAKKNIVRFDLDTALLLAQDPVIGGIKNEAPALIIPDTPGLGVERIDGLMDL</sequence>
<evidence type="ECO:0000256" key="2">
    <source>
        <dbReference type="ARBA" id="ARBA00022723"/>
    </source>
</evidence>
<dbReference type="Gene3D" id="3.30.390.10">
    <property type="entry name" value="Enolase-like, N-terminal domain"/>
    <property type="match status" value="1"/>
</dbReference>
<dbReference type="CDD" id="cd03319">
    <property type="entry name" value="L-Ala-DL-Glu_epimerase"/>
    <property type="match status" value="1"/>
</dbReference>
<proteinExistence type="inferred from homology"/>
<dbReference type="GO" id="GO:0000287">
    <property type="term" value="F:magnesium ion binding"/>
    <property type="evidence" value="ECO:0007669"/>
    <property type="project" value="UniProtKB-ARBA"/>
</dbReference>
<dbReference type="SMART" id="SM00922">
    <property type="entry name" value="MR_MLE"/>
    <property type="match status" value="1"/>
</dbReference>
<comment type="similarity">
    <text evidence="1 8">Belongs to the mandelate racemase/muconate lactonizing enzyme family.</text>
</comment>
<reference evidence="10 11" key="1">
    <citation type="submission" date="2017-02" db="EMBL/GenBank/DDBJ databases">
        <authorList>
            <person name="Peterson S.W."/>
        </authorList>
    </citation>
    <scope>NUCLEOTIDE SEQUENCE [LARGE SCALE GENOMIC DNA]</scope>
    <source>
        <strain evidence="10 11">M1</strain>
    </source>
</reference>
<feature type="active site" description="Proton acceptor; specific for (S)-substrate epimerization" evidence="5">
    <location>
        <position position="267"/>
    </location>
</feature>
<evidence type="ECO:0000256" key="1">
    <source>
        <dbReference type="ARBA" id="ARBA00008031"/>
    </source>
</evidence>
<keyword evidence="4 8" id="KW-0413">Isomerase</keyword>
<name>A0A1T5IHH3_9FIRM</name>
<dbReference type="EMBL" id="FUZT01000001">
    <property type="protein sequence ID" value="SKC38651.1"/>
    <property type="molecule type" value="Genomic_DNA"/>
</dbReference>
<comment type="cofactor">
    <cofactor evidence="7 8">
        <name>Mg(2+)</name>
        <dbReference type="ChEBI" id="CHEBI:18420"/>
    </cofactor>
    <text evidence="7 8">Binds 1 Mg(2+) ion per subunit.</text>
</comment>
<dbReference type="InterPro" id="IPR029017">
    <property type="entry name" value="Enolase-like_N"/>
</dbReference>
<feature type="binding site" evidence="6">
    <location>
        <position position="320"/>
    </location>
    <ligand>
        <name>substrate</name>
    </ligand>
</feature>
<feature type="binding site" evidence="7">
    <location>
        <position position="243"/>
    </location>
    <ligand>
        <name>Mg(2+)</name>
        <dbReference type="ChEBI" id="CHEBI:18420"/>
    </ligand>
</feature>
<evidence type="ECO:0000313" key="11">
    <source>
        <dbReference type="Proteomes" id="UP000190285"/>
    </source>
</evidence>
<dbReference type="PANTHER" id="PTHR48073">
    <property type="entry name" value="O-SUCCINYLBENZOATE SYNTHASE-RELATED"/>
    <property type="match status" value="1"/>
</dbReference>
<feature type="binding site" evidence="7">
    <location>
        <position position="190"/>
    </location>
    <ligand>
        <name>Mg(2+)</name>
        <dbReference type="ChEBI" id="CHEBI:18420"/>
    </ligand>
</feature>
<organism evidence="10 11">
    <name type="scientific">Maledivibacter halophilus</name>
    <dbReference type="NCBI Taxonomy" id="36842"/>
    <lineage>
        <taxon>Bacteria</taxon>
        <taxon>Bacillati</taxon>
        <taxon>Bacillota</taxon>
        <taxon>Clostridia</taxon>
        <taxon>Peptostreptococcales</taxon>
        <taxon>Caminicellaceae</taxon>
        <taxon>Maledivibacter</taxon>
    </lineage>
</organism>
<dbReference type="SFLD" id="SFLDF00009">
    <property type="entry name" value="o-succinylbenzoate_synthase"/>
    <property type="match status" value="1"/>
</dbReference>
<keyword evidence="2 7" id="KW-0479">Metal-binding</keyword>
<dbReference type="InterPro" id="IPR013341">
    <property type="entry name" value="Mandelate_racemase_N_dom"/>
</dbReference>
<evidence type="ECO:0000256" key="5">
    <source>
        <dbReference type="PIRSR" id="PIRSR634603-1"/>
    </source>
</evidence>
<feature type="active site" description="Proton acceptor; specific for (R)-substrate epimerization" evidence="5">
    <location>
        <position position="162"/>
    </location>
</feature>
<accession>A0A1T5IHH3</accession>
<evidence type="ECO:0000256" key="3">
    <source>
        <dbReference type="ARBA" id="ARBA00022842"/>
    </source>
</evidence>
<protein>
    <recommendedName>
        <fullName evidence="8">Dipeptide epimerase</fullName>
        <ecNumber evidence="8">5.1.1.-</ecNumber>
    </recommendedName>
</protein>
<feature type="binding site" evidence="6">
    <location>
        <position position="24"/>
    </location>
    <ligand>
        <name>substrate</name>
    </ligand>
</feature>
<dbReference type="Pfam" id="PF02746">
    <property type="entry name" value="MR_MLE_N"/>
    <property type="match status" value="1"/>
</dbReference>
<dbReference type="GO" id="GO:0016855">
    <property type="term" value="F:racemase and epimerase activity, acting on amino acids and derivatives"/>
    <property type="evidence" value="ECO:0007669"/>
    <property type="project" value="UniProtKB-UniRule"/>
</dbReference>
<keyword evidence="3 7" id="KW-0460">Magnesium</keyword>
<dbReference type="InterPro" id="IPR036849">
    <property type="entry name" value="Enolase-like_C_sf"/>
</dbReference>
<evidence type="ECO:0000256" key="7">
    <source>
        <dbReference type="PIRSR" id="PIRSR634603-3"/>
    </source>
</evidence>
<feature type="binding site" evidence="6">
    <location>
        <position position="322"/>
    </location>
    <ligand>
        <name>substrate</name>
    </ligand>
</feature>
<dbReference type="Proteomes" id="UP000190285">
    <property type="component" value="Unassembled WGS sequence"/>
</dbReference>
<dbReference type="SFLD" id="SFLDS00001">
    <property type="entry name" value="Enolase"/>
    <property type="match status" value="2"/>
</dbReference>
<feature type="binding site" evidence="6">
    <location>
        <position position="295"/>
    </location>
    <ligand>
        <name>substrate</name>
    </ligand>
</feature>
<dbReference type="FunFam" id="3.30.390.10:FF:000009">
    <property type="entry name" value="Hydrophobic dipeptide epimerase"/>
    <property type="match status" value="1"/>
</dbReference>
<dbReference type="InterPro" id="IPR034603">
    <property type="entry name" value="Dipeptide_epimerase"/>
</dbReference>
<evidence type="ECO:0000256" key="8">
    <source>
        <dbReference type="RuleBase" id="RU366006"/>
    </source>
</evidence>
<feature type="binding site" evidence="6">
    <location>
        <position position="135"/>
    </location>
    <ligand>
        <name>substrate</name>
    </ligand>
</feature>
<dbReference type="SUPFAM" id="SSF54826">
    <property type="entry name" value="Enolase N-terminal domain-like"/>
    <property type="match status" value="1"/>
</dbReference>
<dbReference type="STRING" id="36842.SAMN02194393_00386"/>
<dbReference type="EC" id="5.1.1.-" evidence="8"/>
<dbReference type="Gene3D" id="3.20.20.120">
    <property type="entry name" value="Enolase-like C-terminal domain"/>
    <property type="match status" value="1"/>
</dbReference>
<evidence type="ECO:0000256" key="6">
    <source>
        <dbReference type="PIRSR" id="PIRSR634603-2"/>
    </source>
</evidence>
<dbReference type="AlphaFoldDB" id="A0A1T5IHH3"/>
<evidence type="ECO:0000259" key="9">
    <source>
        <dbReference type="SMART" id="SM00922"/>
    </source>
</evidence>
<evidence type="ECO:0000256" key="4">
    <source>
        <dbReference type="ARBA" id="ARBA00023235"/>
    </source>
</evidence>
<dbReference type="InterPro" id="IPR013342">
    <property type="entry name" value="Mandelate_racemase_C"/>
</dbReference>